<feature type="transmembrane region" description="Helical" evidence="1">
    <location>
        <begin position="94"/>
        <end position="113"/>
    </location>
</feature>
<comment type="caution">
    <text evidence="2">The sequence shown here is derived from an EMBL/GenBank/DDBJ whole genome shotgun (WGS) entry which is preliminary data.</text>
</comment>
<organism evidence="2 3">
    <name type="scientific">Furculomyces boomerangus</name>
    <dbReference type="NCBI Taxonomy" id="61424"/>
    <lineage>
        <taxon>Eukaryota</taxon>
        <taxon>Fungi</taxon>
        <taxon>Fungi incertae sedis</taxon>
        <taxon>Zoopagomycota</taxon>
        <taxon>Kickxellomycotina</taxon>
        <taxon>Harpellomycetes</taxon>
        <taxon>Harpellales</taxon>
        <taxon>Harpellaceae</taxon>
        <taxon>Furculomyces</taxon>
    </lineage>
</organism>
<name>A0A2T9Y3R2_9FUNG</name>
<gene>
    <name evidence="2" type="ORF">BB559_006296</name>
</gene>
<reference evidence="2 3" key="1">
    <citation type="journal article" date="2018" name="MBio">
        <title>Comparative Genomics Reveals the Core Gene Toolbox for the Fungus-Insect Symbiosis.</title>
        <authorList>
            <person name="Wang Y."/>
            <person name="Stata M."/>
            <person name="Wang W."/>
            <person name="Stajich J.E."/>
            <person name="White M.M."/>
            <person name="Moncalvo J.M."/>
        </authorList>
    </citation>
    <scope>NUCLEOTIDE SEQUENCE [LARGE SCALE GENOMIC DNA]</scope>
    <source>
        <strain evidence="2 3">AUS-77-4</strain>
    </source>
</reference>
<protein>
    <submittedName>
        <fullName evidence="2">Uncharacterized protein</fullName>
    </submittedName>
</protein>
<keyword evidence="1" id="KW-0812">Transmembrane</keyword>
<sequence>MTFYSTQRSFFSTRNLSTVSQHILYIDHIQKKSNTQLIMDEADIIQQIFFDGLLKGENNSNGNSIKNPYFEKINNEHKAKEYFEGRTNVSVMEFTIMIASLVIFVGMCVGILVKYYKYRKYIAAEEQIKEEIKEE</sequence>
<dbReference type="EMBL" id="MBFT01000818">
    <property type="protein sequence ID" value="PVU86968.1"/>
    <property type="molecule type" value="Genomic_DNA"/>
</dbReference>
<evidence type="ECO:0000313" key="3">
    <source>
        <dbReference type="Proteomes" id="UP000245699"/>
    </source>
</evidence>
<keyword evidence="1" id="KW-0472">Membrane</keyword>
<dbReference type="AlphaFoldDB" id="A0A2T9Y3R2"/>
<evidence type="ECO:0000313" key="2">
    <source>
        <dbReference type="EMBL" id="PVU86968.1"/>
    </source>
</evidence>
<dbReference type="Proteomes" id="UP000245699">
    <property type="component" value="Unassembled WGS sequence"/>
</dbReference>
<keyword evidence="1" id="KW-1133">Transmembrane helix</keyword>
<evidence type="ECO:0000256" key="1">
    <source>
        <dbReference type="SAM" id="Phobius"/>
    </source>
</evidence>
<accession>A0A2T9Y3R2</accession>
<proteinExistence type="predicted"/>
<keyword evidence="3" id="KW-1185">Reference proteome</keyword>